<proteinExistence type="predicted"/>
<feature type="compositionally biased region" description="Pro residues" evidence="1">
    <location>
        <begin position="424"/>
        <end position="439"/>
    </location>
</feature>
<organism evidence="2 3">
    <name type="scientific">Euplotes crassus</name>
    <dbReference type="NCBI Taxonomy" id="5936"/>
    <lineage>
        <taxon>Eukaryota</taxon>
        <taxon>Sar</taxon>
        <taxon>Alveolata</taxon>
        <taxon>Ciliophora</taxon>
        <taxon>Intramacronucleata</taxon>
        <taxon>Spirotrichea</taxon>
        <taxon>Hypotrichia</taxon>
        <taxon>Euplotida</taxon>
        <taxon>Euplotidae</taxon>
        <taxon>Moneuplotes</taxon>
    </lineage>
</organism>
<dbReference type="EMBL" id="CAMPGE010005116">
    <property type="protein sequence ID" value="CAI2363961.1"/>
    <property type="molecule type" value="Genomic_DNA"/>
</dbReference>
<evidence type="ECO:0000313" key="2">
    <source>
        <dbReference type="EMBL" id="CAI2363961.1"/>
    </source>
</evidence>
<comment type="caution">
    <text evidence="2">The sequence shown here is derived from an EMBL/GenBank/DDBJ whole genome shotgun (WGS) entry which is preliminary data.</text>
</comment>
<gene>
    <name evidence="2" type="ORF">ECRASSUSDP1_LOCUS5301</name>
</gene>
<dbReference type="Proteomes" id="UP001295684">
    <property type="component" value="Unassembled WGS sequence"/>
</dbReference>
<name>A0AAD1XAP9_EUPCR</name>
<reference evidence="2" key="1">
    <citation type="submission" date="2023-07" db="EMBL/GenBank/DDBJ databases">
        <authorList>
            <consortium name="AG Swart"/>
            <person name="Singh M."/>
            <person name="Singh A."/>
            <person name="Seah K."/>
            <person name="Emmerich C."/>
        </authorList>
    </citation>
    <scope>NUCLEOTIDE SEQUENCE</scope>
    <source>
        <strain evidence="2">DP1</strain>
    </source>
</reference>
<evidence type="ECO:0000313" key="3">
    <source>
        <dbReference type="Proteomes" id="UP001295684"/>
    </source>
</evidence>
<feature type="region of interest" description="Disordered" evidence="1">
    <location>
        <begin position="380"/>
        <end position="450"/>
    </location>
</feature>
<sequence>MNSPSSRIKRARSSSLIVHKEPSQTPQNNDVKSIVFNEQEDSKSTAQIENENFSKHVINTISRMKNNSGIIKGMDFGSPKKRTNLFSIVKSGFHMSNKSKIRNFGELSPSESLENSANDSTVLKIPDDTKTLVTANEKMDSSKIERVYPLSNLLNNRVMTAKEVIPKKYFEQASTKFKSPHEIHQRYLKWLKIKNDKETWHINKSAYNVKTNRLKNMQEIEKKREQEEQIREEEDPRYRVEKLINKREHIAKQAIKEDKKVKKKDRIKMNFITEIRKVDVGGFLENDKISKSKDNLVKMRAIQDHLEAQRHKKNNYISNREKKIIMRTRSKSRNIPLYLNTENKEMNIELAVQVDNSKIRKLQGSTMIIRGDLITPKGSSTLLFNTKPQNHLHNPPQNPPRPKTSHTQHPPRRPRPFTSHGPTPHSPPPRPKTSQPPFPTQRLFRTTSST</sequence>
<keyword evidence="3" id="KW-1185">Reference proteome</keyword>
<evidence type="ECO:0000256" key="1">
    <source>
        <dbReference type="SAM" id="MobiDB-lite"/>
    </source>
</evidence>
<feature type="compositionally biased region" description="Basic residues" evidence="1">
    <location>
        <begin position="403"/>
        <end position="415"/>
    </location>
</feature>
<feature type="region of interest" description="Disordered" evidence="1">
    <location>
        <begin position="1"/>
        <end position="30"/>
    </location>
</feature>
<dbReference type="AlphaFoldDB" id="A0AAD1XAP9"/>
<protein>
    <submittedName>
        <fullName evidence="2">Uncharacterized protein</fullName>
    </submittedName>
</protein>
<accession>A0AAD1XAP9</accession>